<dbReference type="OrthoDB" id="5588378at2"/>
<proteinExistence type="predicted"/>
<organism evidence="1 2">
    <name type="scientific">Pollutimonas bauzanensis</name>
    <dbReference type="NCBI Taxonomy" id="658167"/>
    <lineage>
        <taxon>Bacteria</taxon>
        <taxon>Pseudomonadati</taxon>
        <taxon>Pseudomonadota</taxon>
        <taxon>Betaproteobacteria</taxon>
        <taxon>Burkholderiales</taxon>
        <taxon>Alcaligenaceae</taxon>
        <taxon>Pollutimonas</taxon>
    </lineage>
</organism>
<gene>
    <name evidence="1" type="ORF">SAMN04488135_11219</name>
</gene>
<name>A0A1M5Z321_9BURK</name>
<reference evidence="1 2" key="1">
    <citation type="submission" date="2016-11" db="EMBL/GenBank/DDBJ databases">
        <authorList>
            <person name="Jaros S."/>
            <person name="Januszkiewicz K."/>
            <person name="Wedrychowicz H."/>
        </authorList>
    </citation>
    <scope>NUCLEOTIDE SEQUENCE [LARGE SCALE GENOMIC DNA]</scope>
    <source>
        <strain evidence="1 2">CGMCC 1.10190</strain>
    </source>
</reference>
<evidence type="ECO:0000313" key="1">
    <source>
        <dbReference type="EMBL" id="SHI18642.1"/>
    </source>
</evidence>
<dbReference type="RefSeq" id="WP_143161049.1">
    <property type="nucleotide sequence ID" value="NZ_FQXE01000012.1"/>
</dbReference>
<sequence>MVQITSWNAAASRGAPASAMEQWRRATLEGNQAYESCDFPGALAQYRRALQLADRLWGRPYDPGAAVAALVVSHHNLAQLHERLQQSEAAASHICAAHETLHRKALDPDVAEAWREAAWQHSRVTYAELLAFLRRHPAHPRAAAAAALQWWPGGAARPN</sequence>
<evidence type="ECO:0008006" key="3">
    <source>
        <dbReference type="Google" id="ProtNLM"/>
    </source>
</evidence>
<dbReference type="SUPFAM" id="SSF48452">
    <property type="entry name" value="TPR-like"/>
    <property type="match status" value="1"/>
</dbReference>
<dbReference type="Gene3D" id="1.25.40.10">
    <property type="entry name" value="Tetratricopeptide repeat domain"/>
    <property type="match status" value="1"/>
</dbReference>
<protein>
    <recommendedName>
        <fullName evidence="3">Tetratricopeptide repeat-containing protein</fullName>
    </recommendedName>
</protein>
<dbReference type="AlphaFoldDB" id="A0A1M5Z321"/>
<dbReference type="EMBL" id="FQXE01000012">
    <property type="protein sequence ID" value="SHI18642.1"/>
    <property type="molecule type" value="Genomic_DNA"/>
</dbReference>
<accession>A0A1M5Z321</accession>
<dbReference type="InterPro" id="IPR011990">
    <property type="entry name" value="TPR-like_helical_dom_sf"/>
</dbReference>
<dbReference type="STRING" id="658167.SAMN04488135_11219"/>
<evidence type="ECO:0000313" key="2">
    <source>
        <dbReference type="Proteomes" id="UP000184226"/>
    </source>
</evidence>
<keyword evidence="2" id="KW-1185">Reference proteome</keyword>
<dbReference type="Proteomes" id="UP000184226">
    <property type="component" value="Unassembled WGS sequence"/>
</dbReference>